<sequence>MEYEEPKFFHVMQYAAAADGDVIDMVSGNPDWEPPAALREALREYADLPPADFQYPPSDGLRELRGAIAERRGVDPERVVVTNGTGEANYLAMARALDRDAGDEALLMDPVYPYYPGKTHLLGGEPTLVPTERDGGLDVDAIREAASEDTALVVLNTPNNPTGAVYDLDAVREVVEIAAAVDALVVVDEVYDRFDLTGSFESALTLDSERVIVTSGFSKSMAITGFRVGYGVFPEAHVDDAKTRHMLVNVTGARPSQYAVYHALEETPSDYYAASRDLLADRVDAFAAALDAAGAEYGRPEGAFYVLARFDGFPGTMANVKRLIDEAGVAGMPGEAFGTARDEWIRFALVTPRATEAAERLADYFDGGPADAG</sequence>
<comment type="subunit">
    <text evidence="3">Homodimer.</text>
</comment>
<evidence type="ECO:0000256" key="6">
    <source>
        <dbReference type="ARBA" id="ARBA00022898"/>
    </source>
</evidence>
<evidence type="ECO:0000256" key="4">
    <source>
        <dbReference type="ARBA" id="ARBA00022576"/>
    </source>
</evidence>
<dbReference type="InterPro" id="IPR004838">
    <property type="entry name" value="NHTrfase_class1_PyrdxlP-BS"/>
</dbReference>
<keyword evidence="4 7" id="KW-0032">Aminotransferase</keyword>
<evidence type="ECO:0000313" key="9">
    <source>
        <dbReference type="EMBL" id="OYR66765.1"/>
    </source>
</evidence>
<evidence type="ECO:0000256" key="5">
    <source>
        <dbReference type="ARBA" id="ARBA00022679"/>
    </source>
</evidence>
<evidence type="ECO:0000256" key="1">
    <source>
        <dbReference type="ARBA" id="ARBA00001933"/>
    </source>
</evidence>
<dbReference type="GO" id="GO:0030170">
    <property type="term" value="F:pyridoxal phosphate binding"/>
    <property type="evidence" value="ECO:0007669"/>
    <property type="project" value="InterPro"/>
</dbReference>
<evidence type="ECO:0000259" key="8">
    <source>
        <dbReference type="Pfam" id="PF00155"/>
    </source>
</evidence>
<accession>A0A256JD42</accession>
<protein>
    <recommendedName>
        <fullName evidence="7">Aminotransferase</fullName>
        <ecNumber evidence="7">2.6.1.-</ecNumber>
    </recommendedName>
</protein>
<proteinExistence type="inferred from homology"/>
<keyword evidence="5 7" id="KW-0808">Transferase</keyword>
<dbReference type="InterPro" id="IPR050596">
    <property type="entry name" value="AspAT/PAT-like"/>
</dbReference>
<name>A0A256JD42_HALEZ</name>
<dbReference type="Proteomes" id="UP000215607">
    <property type="component" value="Unassembled WGS sequence"/>
</dbReference>
<comment type="cofactor">
    <cofactor evidence="1 7">
        <name>pyridoxal 5'-phosphate</name>
        <dbReference type="ChEBI" id="CHEBI:597326"/>
    </cofactor>
</comment>
<dbReference type="CDD" id="cd00609">
    <property type="entry name" value="AAT_like"/>
    <property type="match status" value="1"/>
</dbReference>
<dbReference type="InterPro" id="IPR004839">
    <property type="entry name" value="Aminotransferase_I/II_large"/>
</dbReference>
<dbReference type="SUPFAM" id="SSF53383">
    <property type="entry name" value="PLP-dependent transferases"/>
    <property type="match status" value="1"/>
</dbReference>
<evidence type="ECO:0000256" key="7">
    <source>
        <dbReference type="RuleBase" id="RU000481"/>
    </source>
</evidence>
<evidence type="ECO:0000256" key="2">
    <source>
        <dbReference type="ARBA" id="ARBA00007441"/>
    </source>
</evidence>
<dbReference type="EMBL" id="NHPA01000050">
    <property type="protein sequence ID" value="OYR66765.1"/>
    <property type="molecule type" value="Genomic_DNA"/>
</dbReference>
<dbReference type="RefSeq" id="WP_094593149.1">
    <property type="nucleotide sequence ID" value="NZ_NHPA01000050.1"/>
</dbReference>
<keyword evidence="6" id="KW-0663">Pyridoxal phosphate</keyword>
<dbReference type="GO" id="GO:0006520">
    <property type="term" value="P:amino acid metabolic process"/>
    <property type="evidence" value="ECO:0007669"/>
    <property type="project" value="InterPro"/>
</dbReference>
<reference evidence="9 10" key="1">
    <citation type="journal article" date="2014" name="Front. Microbiol.">
        <title>Population and genomic analysis of the genus Halorubrum.</title>
        <authorList>
            <person name="Fullmer M.S."/>
            <person name="Soucy S.M."/>
            <person name="Swithers K.S."/>
            <person name="Makkay A.M."/>
            <person name="Wheeler R."/>
            <person name="Ventosa A."/>
            <person name="Gogarten J.P."/>
            <person name="Papke R.T."/>
        </authorList>
    </citation>
    <scope>NUCLEOTIDE SEQUENCE [LARGE SCALE GENOMIC DNA]</scope>
    <source>
        <strain evidence="9 10">Ga2p</strain>
    </source>
</reference>
<comment type="similarity">
    <text evidence="2 7">Belongs to the class-I pyridoxal-phosphate-dependent aminotransferase family.</text>
</comment>
<dbReference type="PANTHER" id="PTHR46383">
    <property type="entry name" value="ASPARTATE AMINOTRANSFERASE"/>
    <property type="match status" value="1"/>
</dbReference>
<dbReference type="Gene3D" id="3.40.640.10">
    <property type="entry name" value="Type I PLP-dependent aspartate aminotransferase-like (Major domain)"/>
    <property type="match status" value="1"/>
</dbReference>
<dbReference type="EC" id="2.6.1.-" evidence="7"/>
<comment type="caution">
    <text evidence="9">The sequence shown here is derived from an EMBL/GenBank/DDBJ whole genome shotgun (WGS) entry which is preliminary data.</text>
</comment>
<gene>
    <name evidence="9" type="ORF">DJ79_11345</name>
</gene>
<dbReference type="InterPro" id="IPR015421">
    <property type="entry name" value="PyrdxlP-dep_Trfase_major"/>
</dbReference>
<organism evidence="9 10">
    <name type="scientific">Halorubrum ezzemoulense</name>
    <name type="common">Halorubrum chaoviator</name>
    <dbReference type="NCBI Taxonomy" id="337243"/>
    <lineage>
        <taxon>Archaea</taxon>
        <taxon>Methanobacteriati</taxon>
        <taxon>Methanobacteriota</taxon>
        <taxon>Stenosarchaea group</taxon>
        <taxon>Halobacteria</taxon>
        <taxon>Halobacteriales</taxon>
        <taxon>Haloferacaceae</taxon>
        <taxon>Halorubrum</taxon>
    </lineage>
</organism>
<dbReference type="PANTHER" id="PTHR46383:SF2">
    <property type="entry name" value="AMINOTRANSFERASE"/>
    <property type="match status" value="1"/>
</dbReference>
<dbReference type="PROSITE" id="PS00105">
    <property type="entry name" value="AA_TRANSFER_CLASS_1"/>
    <property type="match status" value="1"/>
</dbReference>
<dbReference type="Pfam" id="PF00155">
    <property type="entry name" value="Aminotran_1_2"/>
    <property type="match status" value="1"/>
</dbReference>
<dbReference type="InterPro" id="IPR015424">
    <property type="entry name" value="PyrdxlP-dep_Trfase"/>
</dbReference>
<evidence type="ECO:0000313" key="10">
    <source>
        <dbReference type="Proteomes" id="UP000215607"/>
    </source>
</evidence>
<evidence type="ECO:0000256" key="3">
    <source>
        <dbReference type="ARBA" id="ARBA00011738"/>
    </source>
</evidence>
<feature type="domain" description="Aminotransferase class I/classII large" evidence="8">
    <location>
        <begin position="21"/>
        <end position="354"/>
    </location>
</feature>
<dbReference type="AlphaFoldDB" id="A0A256JD42"/>
<dbReference type="GO" id="GO:0008483">
    <property type="term" value="F:transaminase activity"/>
    <property type="evidence" value="ECO:0007669"/>
    <property type="project" value="UniProtKB-KW"/>
</dbReference>